<sequence length="157" mass="17887">MAWLYRNVRLPVGPYQIPVWTVFIVLTIFSGSVLWKAMGIQKSQEPKPKRLESVRQRNDLLTGYVITYVFPFISIDLSQWDAWVTLIGFFVVLGLIQTRSSQLHINPVLAARGYNIYEVEDFESGNTDLVIAPREVEVDANDQISAVEIGPNIYLAR</sequence>
<evidence type="ECO:0000256" key="1">
    <source>
        <dbReference type="SAM" id="Phobius"/>
    </source>
</evidence>
<accession>A0ABD5WD65</accession>
<keyword evidence="3" id="KW-1185">Reference proteome</keyword>
<dbReference type="AlphaFoldDB" id="A0ABD5WD65"/>
<gene>
    <name evidence="2" type="ORF">ACFQL9_08420</name>
</gene>
<proteinExistence type="predicted"/>
<keyword evidence="1" id="KW-0812">Transmembrane</keyword>
<comment type="caution">
    <text evidence="2">The sequence shown here is derived from an EMBL/GenBank/DDBJ whole genome shotgun (WGS) entry which is preliminary data.</text>
</comment>
<evidence type="ECO:0000313" key="2">
    <source>
        <dbReference type="EMBL" id="MFC7069663.1"/>
    </source>
</evidence>
<dbReference type="EMBL" id="JBHTAH010000005">
    <property type="protein sequence ID" value="MFC7069663.1"/>
    <property type="molecule type" value="Genomic_DNA"/>
</dbReference>
<feature type="transmembrane region" description="Helical" evidence="1">
    <location>
        <begin position="80"/>
        <end position="96"/>
    </location>
</feature>
<organism evidence="2 3">
    <name type="scientific">Halobaculum lipolyticum</name>
    <dbReference type="NCBI Taxonomy" id="3032001"/>
    <lineage>
        <taxon>Archaea</taxon>
        <taxon>Methanobacteriati</taxon>
        <taxon>Methanobacteriota</taxon>
        <taxon>Stenosarchaea group</taxon>
        <taxon>Halobacteria</taxon>
        <taxon>Halobacteriales</taxon>
        <taxon>Haloferacaceae</taxon>
        <taxon>Halobaculum</taxon>
    </lineage>
</organism>
<keyword evidence="1" id="KW-1133">Transmembrane helix</keyword>
<feature type="transmembrane region" description="Helical" evidence="1">
    <location>
        <begin position="17"/>
        <end position="37"/>
    </location>
</feature>
<protein>
    <submittedName>
        <fullName evidence="2">Uncharacterized protein</fullName>
    </submittedName>
</protein>
<keyword evidence="1" id="KW-0472">Membrane</keyword>
<dbReference type="RefSeq" id="WP_284030579.1">
    <property type="nucleotide sequence ID" value="NZ_CP126154.1"/>
</dbReference>
<reference evidence="2 3" key="1">
    <citation type="journal article" date="2019" name="Int. J. Syst. Evol. Microbiol.">
        <title>The Global Catalogue of Microorganisms (GCM) 10K type strain sequencing project: providing services to taxonomists for standard genome sequencing and annotation.</title>
        <authorList>
            <consortium name="The Broad Institute Genomics Platform"/>
            <consortium name="The Broad Institute Genome Sequencing Center for Infectious Disease"/>
            <person name="Wu L."/>
            <person name="Ma J."/>
        </authorList>
    </citation>
    <scope>NUCLEOTIDE SEQUENCE [LARGE SCALE GENOMIC DNA]</scope>
    <source>
        <strain evidence="2 3">DT31</strain>
    </source>
</reference>
<evidence type="ECO:0000313" key="3">
    <source>
        <dbReference type="Proteomes" id="UP001596461"/>
    </source>
</evidence>
<dbReference type="Proteomes" id="UP001596461">
    <property type="component" value="Unassembled WGS sequence"/>
</dbReference>
<name>A0ABD5WD65_9EURY</name>
<dbReference type="GeneID" id="81125416"/>
<feature type="transmembrane region" description="Helical" evidence="1">
    <location>
        <begin position="58"/>
        <end position="74"/>
    </location>
</feature>